<organism evidence="2 3">
    <name type="scientific">Apolygus lucorum</name>
    <name type="common">Small green plant bug</name>
    <name type="synonym">Lygocoris lucorum</name>
    <dbReference type="NCBI Taxonomy" id="248454"/>
    <lineage>
        <taxon>Eukaryota</taxon>
        <taxon>Metazoa</taxon>
        <taxon>Ecdysozoa</taxon>
        <taxon>Arthropoda</taxon>
        <taxon>Hexapoda</taxon>
        <taxon>Insecta</taxon>
        <taxon>Pterygota</taxon>
        <taxon>Neoptera</taxon>
        <taxon>Paraneoptera</taxon>
        <taxon>Hemiptera</taxon>
        <taxon>Heteroptera</taxon>
        <taxon>Panheteroptera</taxon>
        <taxon>Cimicomorpha</taxon>
        <taxon>Miridae</taxon>
        <taxon>Mirini</taxon>
        <taxon>Apolygus</taxon>
    </lineage>
</organism>
<evidence type="ECO:0000313" key="3">
    <source>
        <dbReference type="Proteomes" id="UP000466442"/>
    </source>
</evidence>
<feature type="region of interest" description="Disordered" evidence="1">
    <location>
        <begin position="568"/>
        <end position="597"/>
    </location>
</feature>
<evidence type="ECO:0000256" key="1">
    <source>
        <dbReference type="SAM" id="MobiDB-lite"/>
    </source>
</evidence>
<name>A0A8S9Y748_APOLU</name>
<gene>
    <name evidence="2" type="ORF">GE061_001453</name>
</gene>
<proteinExistence type="predicted"/>
<evidence type="ECO:0008006" key="4">
    <source>
        <dbReference type="Google" id="ProtNLM"/>
    </source>
</evidence>
<accession>A0A8S9Y748</accession>
<sequence length="694" mass="78554">MILMWHIWRGLGMKKATHKYWSTEEMVLMAENEIRKSREGANNVEIIRYLAEVMPGRNREMIRRQRRRPVYIQIRDEMVEAGDMGQQMEAEVEAVTHRYNDEYFSAAAVALMETLQEDLLGQWFEDADEKLKEAGEQILEGQDPSVALREWCARKFGQEGRNARGNRRGGHRRQTPEIDDNLQELWNRDRRAAIDDVLSGDGRRRHVIDPTERDRGHWEAAFREPSAPFDAVVRHPTDGDFSGVWLPITQEEINTTSMGKSAAGIDGVSVSDWNKLHWKIKRTVFHIIMLRGKAPVWLSMGRTTLLPKCRCPTGPEQLRPVTVPSVMLRHFHKVLAARISGVVRHAPEQVGLIGGTDGIALNVTLLQDLLADARRRNREIHILVADVAKAFDSVSHNALMAIMRAGGWGRLVIGAECSLDEFGVPKATPNTKFKYLGMKFTPYGIARGEVGPYVAQLRKIQMSVLSPLRKLEAIRTYVMPAWLHGLVLGVWSTKDLRRIDKGCRRTVRAVLKLPGDVPNAYIYAPVGDGGLGLMEFATTIPELREKRIGQARSALFGEEAGGIVTREERKKRRAAKWHSTADGRAMRNARRTPESNAWLTGDDGRVPAWRTLAAVKTHCNAIPARARLLRGRHGSQMCRRGCDWRETSAHIVQCCPVMRRARCKRHNAVVELFAEYARRKGYATYVEMRVVAGD</sequence>
<dbReference type="PANTHER" id="PTHR19446">
    <property type="entry name" value="REVERSE TRANSCRIPTASES"/>
    <property type="match status" value="1"/>
</dbReference>
<comment type="caution">
    <text evidence="2">The sequence shown here is derived from an EMBL/GenBank/DDBJ whole genome shotgun (WGS) entry which is preliminary data.</text>
</comment>
<keyword evidence="3" id="KW-1185">Reference proteome</keyword>
<dbReference type="EMBL" id="WIXP02000001">
    <property type="protein sequence ID" value="KAF6217100.1"/>
    <property type="molecule type" value="Genomic_DNA"/>
</dbReference>
<protein>
    <recommendedName>
        <fullName evidence="4">Reverse transcriptase domain-containing protein</fullName>
    </recommendedName>
</protein>
<dbReference type="Proteomes" id="UP000466442">
    <property type="component" value="Linkage Group LG1"/>
</dbReference>
<dbReference type="AlphaFoldDB" id="A0A8S9Y748"/>
<reference evidence="2" key="1">
    <citation type="journal article" date="2021" name="Mol. Ecol. Resour.">
        <title>Apolygus lucorum genome provides insights into omnivorousness and mesophyll feeding.</title>
        <authorList>
            <person name="Liu Y."/>
            <person name="Liu H."/>
            <person name="Wang H."/>
            <person name="Huang T."/>
            <person name="Liu B."/>
            <person name="Yang B."/>
            <person name="Yin L."/>
            <person name="Li B."/>
            <person name="Zhang Y."/>
            <person name="Zhang S."/>
            <person name="Jiang F."/>
            <person name="Zhang X."/>
            <person name="Ren Y."/>
            <person name="Wang B."/>
            <person name="Wang S."/>
            <person name="Lu Y."/>
            <person name="Wu K."/>
            <person name="Fan W."/>
            <person name="Wang G."/>
        </authorList>
    </citation>
    <scope>NUCLEOTIDE SEQUENCE</scope>
    <source>
        <strain evidence="2">12Hb</strain>
    </source>
</reference>
<dbReference type="OrthoDB" id="8197617at2759"/>
<evidence type="ECO:0000313" key="2">
    <source>
        <dbReference type="EMBL" id="KAF6217100.1"/>
    </source>
</evidence>